<dbReference type="PANTHER" id="PTHR24198:SF165">
    <property type="entry name" value="ANKYRIN REPEAT-CONTAINING PROTEIN-RELATED"/>
    <property type="match status" value="1"/>
</dbReference>
<dbReference type="AlphaFoldDB" id="A0ABD2XLF8"/>
<dbReference type="InterPro" id="IPR002110">
    <property type="entry name" value="Ankyrin_rpt"/>
</dbReference>
<feature type="repeat" description="ANK" evidence="3">
    <location>
        <begin position="156"/>
        <end position="188"/>
    </location>
</feature>
<proteinExistence type="predicted"/>
<accession>A0ABD2XLF8</accession>
<evidence type="ECO:0000256" key="2">
    <source>
        <dbReference type="ARBA" id="ARBA00023043"/>
    </source>
</evidence>
<keyword evidence="6" id="KW-1185">Reference proteome</keyword>
<feature type="repeat" description="ANK" evidence="3">
    <location>
        <begin position="249"/>
        <end position="281"/>
    </location>
</feature>
<organism evidence="5 6">
    <name type="scientific">Trichogramma kaykai</name>
    <dbReference type="NCBI Taxonomy" id="54128"/>
    <lineage>
        <taxon>Eukaryota</taxon>
        <taxon>Metazoa</taxon>
        <taxon>Ecdysozoa</taxon>
        <taxon>Arthropoda</taxon>
        <taxon>Hexapoda</taxon>
        <taxon>Insecta</taxon>
        <taxon>Pterygota</taxon>
        <taxon>Neoptera</taxon>
        <taxon>Endopterygota</taxon>
        <taxon>Hymenoptera</taxon>
        <taxon>Apocrita</taxon>
        <taxon>Proctotrupomorpha</taxon>
        <taxon>Chalcidoidea</taxon>
        <taxon>Trichogrammatidae</taxon>
        <taxon>Trichogramma</taxon>
    </lineage>
</organism>
<evidence type="ECO:0000313" key="5">
    <source>
        <dbReference type="EMBL" id="KAL3405613.1"/>
    </source>
</evidence>
<dbReference type="SUPFAM" id="SSF48403">
    <property type="entry name" value="Ankyrin repeat"/>
    <property type="match status" value="1"/>
</dbReference>
<reference evidence="5 6" key="1">
    <citation type="journal article" date="2024" name="bioRxiv">
        <title>A reference genome for Trichogramma kaykai: A tiny desert-dwelling parasitoid wasp with competing sex-ratio distorters.</title>
        <authorList>
            <person name="Culotta J."/>
            <person name="Lindsey A.R."/>
        </authorList>
    </citation>
    <scope>NUCLEOTIDE SEQUENCE [LARGE SCALE GENOMIC DNA]</scope>
    <source>
        <strain evidence="5 6">KSX58</strain>
    </source>
</reference>
<name>A0ABD2XLF8_9HYME</name>
<dbReference type="PANTHER" id="PTHR24198">
    <property type="entry name" value="ANKYRIN REPEAT AND PROTEIN KINASE DOMAIN-CONTAINING PROTEIN"/>
    <property type="match status" value="1"/>
</dbReference>
<dbReference type="PRINTS" id="PR01415">
    <property type="entry name" value="ANKYRIN"/>
</dbReference>
<evidence type="ECO:0000256" key="4">
    <source>
        <dbReference type="SAM" id="MobiDB-lite"/>
    </source>
</evidence>
<dbReference type="Gene3D" id="1.25.40.20">
    <property type="entry name" value="Ankyrin repeat-containing domain"/>
    <property type="match status" value="3"/>
</dbReference>
<evidence type="ECO:0000313" key="6">
    <source>
        <dbReference type="Proteomes" id="UP001627154"/>
    </source>
</evidence>
<feature type="compositionally biased region" description="Acidic residues" evidence="4">
    <location>
        <begin position="203"/>
        <end position="223"/>
    </location>
</feature>
<dbReference type="SMART" id="SM00248">
    <property type="entry name" value="ANK"/>
    <property type="match status" value="8"/>
</dbReference>
<comment type="caution">
    <text evidence="5">The sequence shown here is derived from an EMBL/GenBank/DDBJ whole genome shotgun (WGS) entry which is preliminary data.</text>
</comment>
<feature type="repeat" description="ANK" evidence="3">
    <location>
        <begin position="320"/>
        <end position="352"/>
    </location>
</feature>
<dbReference type="InterPro" id="IPR036770">
    <property type="entry name" value="Ankyrin_rpt-contain_sf"/>
</dbReference>
<dbReference type="PROSITE" id="PS50297">
    <property type="entry name" value="ANK_REP_REGION"/>
    <property type="match status" value="4"/>
</dbReference>
<dbReference type="EMBL" id="JBJJXI010000020">
    <property type="protein sequence ID" value="KAL3405613.1"/>
    <property type="molecule type" value="Genomic_DNA"/>
</dbReference>
<gene>
    <name evidence="5" type="ORF">TKK_001987</name>
</gene>
<keyword evidence="1" id="KW-0677">Repeat</keyword>
<feature type="repeat" description="ANK" evidence="3">
    <location>
        <begin position="69"/>
        <end position="101"/>
    </location>
</feature>
<dbReference type="PROSITE" id="PS50088">
    <property type="entry name" value="ANK_REPEAT"/>
    <property type="match status" value="4"/>
</dbReference>
<dbReference type="Proteomes" id="UP001627154">
    <property type="component" value="Unassembled WGS sequence"/>
</dbReference>
<evidence type="ECO:0000256" key="3">
    <source>
        <dbReference type="PROSITE-ProRule" id="PRU00023"/>
    </source>
</evidence>
<feature type="region of interest" description="Disordered" evidence="4">
    <location>
        <begin position="202"/>
        <end position="223"/>
    </location>
</feature>
<evidence type="ECO:0008006" key="7">
    <source>
        <dbReference type="Google" id="ProtNLM"/>
    </source>
</evidence>
<protein>
    <recommendedName>
        <fullName evidence="7">PRANC domain-containing protein</fullName>
    </recommendedName>
</protein>
<evidence type="ECO:0000256" key="1">
    <source>
        <dbReference type="ARBA" id="ARBA00022737"/>
    </source>
</evidence>
<keyword evidence="2 3" id="KW-0040">ANK repeat</keyword>
<sequence>MAIEKNLKDSFELLLRRGANPNLANSDGLTPLHIICLSYFSEERNFLNIIFAICDEMHQTVQVNARDKLGRTPLHLALACNHKKSVKLLLRRGANPNLADAEGLTSLHVICKEYDEDEYSDDDSDDDGDNKGLAKLFLQINDEIQQAVQIDAIDRMGRTPLHLALKYGDRVSTELLLKRGANPNFADSEGLTPLHVICKRNDDDDDDYDDYDDEDEDDDDDDDNNLAKLFFQVNDEIQQTVQVNARDMLGNAPLHYALSVGARSVVKLLLRKGADQNLANEDGSTPLHIICQSKNANRLAKIFFKINDDIQVRVDARDKFGRTPLQWAVAKLKMHCFKSLLDRGADVSSFDFPTENYFAENYRPRRGVGSAVYNTMFILKFLEERGFNLDQNIAFMIMKFFARHGLITDESIDMDKFLRNNEYFAREAKGHMITPILSFYDFLHLPYEEAEKIFTLKDYEKLTSGILNHYHKSHKKFILFLCEILTTRFFQRWTREFFMTLTRYQLPILCCDIIIQQLRLKDLWCICLAVADQNLE</sequence>
<dbReference type="Pfam" id="PF12796">
    <property type="entry name" value="Ank_2"/>
    <property type="match status" value="3"/>
</dbReference>